<evidence type="ECO:0000256" key="6">
    <source>
        <dbReference type="ARBA" id="ARBA00023235"/>
    </source>
</evidence>
<evidence type="ECO:0000256" key="5">
    <source>
        <dbReference type="ARBA" id="ARBA00023186"/>
    </source>
</evidence>
<evidence type="ECO:0000256" key="7">
    <source>
        <dbReference type="ARBA" id="ARBA00024849"/>
    </source>
</evidence>
<comment type="function">
    <text evidence="7">Involved in protein export. Acts as a chaperone by maintaining the newly synthesized protein in an open conformation. Functions as a peptidyl-prolyl cis-trans isomerase.</text>
</comment>
<evidence type="ECO:0000256" key="4">
    <source>
        <dbReference type="ARBA" id="ARBA00023110"/>
    </source>
</evidence>
<dbReference type="GO" id="GO:0044183">
    <property type="term" value="F:protein folding chaperone"/>
    <property type="evidence" value="ECO:0007669"/>
    <property type="project" value="TreeGrafter"/>
</dbReference>
<dbReference type="Pfam" id="PF23247">
    <property type="entry name" value="LRR_RPS2"/>
    <property type="match status" value="1"/>
</dbReference>
<evidence type="ECO:0000256" key="8">
    <source>
        <dbReference type="SAM" id="MobiDB-lite"/>
    </source>
</evidence>
<dbReference type="GO" id="GO:0043022">
    <property type="term" value="F:ribosome binding"/>
    <property type="evidence" value="ECO:0007669"/>
    <property type="project" value="TreeGrafter"/>
</dbReference>
<keyword evidence="6" id="KW-0413">Isomerase</keyword>
<dbReference type="FunFam" id="3.30.70.1050:FF:000004">
    <property type="entry name" value="Trigger factor"/>
    <property type="match status" value="1"/>
</dbReference>
<dbReference type="InterPro" id="IPR057135">
    <property type="entry name" value="At4g27190-like_LRR"/>
</dbReference>
<sequence>MRTKCYTRRTGWEPPLEPQPLHQDKVLHPMDSPSGGILGCYIGLPRMRHTWDRDPRGSLSFAKPETVRAERCGNLEYLFPTSMARGLVQLQDIDISDRAVLEKIVARWDEILNDQTPDDQLLFPQLTSLRFRRLQNLKRLFPVNYSLDWSSLKTLHAFECGKLKMFASEALQSSEGDDTGFQQALVSIVQVIPNLEVLGLGIEDVLIIKDGDFLDDLFRNLKILCLACFGEGSVGFLSRFLLDFPNLKIEDQVRVCSFWDNSCALHDTTIVKLNLRQQDFFPRPLVCRIQRVRCPGYLPEPLSAARSGLEASITDEDVKAITLKDAKIAVESQNENEMQLRVDVTGEETQRVFDMVLVNLARTAPPIPGFRRQKGGKTSKVPKDFLLQMLGEERVTKFVIQEIVTSSMTDYVKKENLRVKDKKMSTTQTVEELRSLFSPGNDFAFNAILELESSEAEEPNTSSSDPAS</sequence>
<name>A0A218XJ37_PUNGR</name>
<evidence type="ECO:0000256" key="1">
    <source>
        <dbReference type="ARBA" id="ARBA00000971"/>
    </source>
</evidence>
<evidence type="ECO:0000256" key="3">
    <source>
        <dbReference type="ARBA" id="ARBA00013194"/>
    </source>
</evidence>
<feature type="domain" description="Disease resistance protein At4g27190-like leucine-rich repeats" evidence="10">
    <location>
        <begin position="43"/>
        <end position="97"/>
    </location>
</feature>
<dbReference type="GO" id="GO:0015031">
    <property type="term" value="P:protein transport"/>
    <property type="evidence" value="ECO:0007669"/>
    <property type="project" value="InterPro"/>
</dbReference>
<dbReference type="PANTHER" id="PTHR30560:SF4">
    <property type="entry name" value="OS01G0894700 PROTEIN"/>
    <property type="match status" value="1"/>
</dbReference>
<dbReference type="EC" id="5.2.1.8" evidence="3"/>
<evidence type="ECO:0000256" key="2">
    <source>
        <dbReference type="ARBA" id="ARBA00005464"/>
    </source>
</evidence>
<dbReference type="GO" id="GO:0003755">
    <property type="term" value="F:peptidyl-prolyl cis-trans isomerase activity"/>
    <property type="evidence" value="ECO:0007669"/>
    <property type="project" value="UniProtKB-KW"/>
</dbReference>
<feature type="domain" description="Trigger factor ribosome-binding bacterial" evidence="9">
    <location>
        <begin position="327"/>
        <end position="451"/>
    </location>
</feature>
<gene>
    <name evidence="11" type="ORF">CDL15_Pgr027523</name>
</gene>
<accession>A0A218XJ37</accession>
<comment type="caution">
    <text evidence="11">The sequence shown here is derived from an EMBL/GenBank/DDBJ whole genome shotgun (WGS) entry which is preliminary data.</text>
</comment>
<comment type="catalytic activity">
    <reaction evidence="1">
        <text>[protein]-peptidylproline (omega=180) = [protein]-peptidylproline (omega=0)</text>
        <dbReference type="Rhea" id="RHEA:16237"/>
        <dbReference type="Rhea" id="RHEA-COMP:10747"/>
        <dbReference type="Rhea" id="RHEA-COMP:10748"/>
        <dbReference type="ChEBI" id="CHEBI:83833"/>
        <dbReference type="ChEBI" id="CHEBI:83834"/>
        <dbReference type="EC" id="5.2.1.8"/>
    </reaction>
</comment>
<dbReference type="PANTHER" id="PTHR30560">
    <property type="entry name" value="TRIGGER FACTOR CHAPERONE AND PEPTIDYL-PROLYL CIS/TRANS ISOMERASE"/>
    <property type="match status" value="1"/>
</dbReference>
<dbReference type="AlphaFoldDB" id="A0A218XJ37"/>
<proteinExistence type="inferred from homology"/>
<dbReference type="EMBL" id="MTKT01001287">
    <property type="protein sequence ID" value="OWM84736.1"/>
    <property type="molecule type" value="Genomic_DNA"/>
</dbReference>
<evidence type="ECO:0000259" key="9">
    <source>
        <dbReference type="Pfam" id="PF05697"/>
    </source>
</evidence>
<dbReference type="Pfam" id="PF05697">
    <property type="entry name" value="Trigger_N"/>
    <property type="match status" value="1"/>
</dbReference>
<dbReference type="Proteomes" id="UP000197138">
    <property type="component" value="Unassembled WGS sequence"/>
</dbReference>
<dbReference type="Gene3D" id="3.30.70.1050">
    <property type="entry name" value="Trigger factor ribosome-binding domain"/>
    <property type="match status" value="1"/>
</dbReference>
<dbReference type="InterPro" id="IPR008881">
    <property type="entry name" value="Trigger_fac_ribosome-bd_bac"/>
</dbReference>
<evidence type="ECO:0000313" key="11">
    <source>
        <dbReference type="EMBL" id="OWM84736.1"/>
    </source>
</evidence>
<dbReference type="SUPFAM" id="SSF102735">
    <property type="entry name" value="Trigger factor ribosome-binding domain"/>
    <property type="match status" value="1"/>
</dbReference>
<evidence type="ECO:0000313" key="12">
    <source>
        <dbReference type="Proteomes" id="UP000197138"/>
    </source>
</evidence>
<dbReference type="GO" id="GO:0043335">
    <property type="term" value="P:protein unfolding"/>
    <property type="evidence" value="ECO:0007669"/>
    <property type="project" value="TreeGrafter"/>
</dbReference>
<dbReference type="InterPro" id="IPR036611">
    <property type="entry name" value="Trigger_fac_ribosome-bd_sf"/>
</dbReference>
<dbReference type="InterPro" id="IPR005215">
    <property type="entry name" value="Trig_fac"/>
</dbReference>
<organism evidence="11 12">
    <name type="scientific">Punica granatum</name>
    <name type="common">Pomegranate</name>
    <dbReference type="NCBI Taxonomy" id="22663"/>
    <lineage>
        <taxon>Eukaryota</taxon>
        <taxon>Viridiplantae</taxon>
        <taxon>Streptophyta</taxon>
        <taxon>Embryophyta</taxon>
        <taxon>Tracheophyta</taxon>
        <taxon>Spermatophyta</taxon>
        <taxon>Magnoliopsida</taxon>
        <taxon>eudicotyledons</taxon>
        <taxon>Gunneridae</taxon>
        <taxon>Pentapetalae</taxon>
        <taxon>rosids</taxon>
        <taxon>malvids</taxon>
        <taxon>Myrtales</taxon>
        <taxon>Lythraceae</taxon>
        <taxon>Punica</taxon>
    </lineage>
</organism>
<keyword evidence="5" id="KW-0143">Chaperone</keyword>
<reference evidence="12" key="1">
    <citation type="journal article" date="2017" name="Plant J.">
        <title>The pomegranate (Punica granatum L.) genome and the genomics of punicalagin biosynthesis.</title>
        <authorList>
            <person name="Qin G."/>
            <person name="Xu C."/>
            <person name="Ming R."/>
            <person name="Tang H."/>
            <person name="Guyot R."/>
            <person name="Kramer E.M."/>
            <person name="Hu Y."/>
            <person name="Yi X."/>
            <person name="Qi Y."/>
            <person name="Xu X."/>
            <person name="Gao Z."/>
            <person name="Pan H."/>
            <person name="Jian J."/>
            <person name="Tian Y."/>
            <person name="Yue Z."/>
            <person name="Xu Y."/>
        </authorList>
    </citation>
    <scope>NUCLEOTIDE SEQUENCE [LARGE SCALE GENOMIC DNA]</scope>
    <source>
        <strain evidence="12">cv. Dabenzi</strain>
    </source>
</reference>
<evidence type="ECO:0000259" key="10">
    <source>
        <dbReference type="Pfam" id="PF23247"/>
    </source>
</evidence>
<keyword evidence="4" id="KW-0697">Rotamase</keyword>
<dbReference type="GO" id="GO:0051083">
    <property type="term" value="P:'de novo' cotranslational protein folding"/>
    <property type="evidence" value="ECO:0007669"/>
    <property type="project" value="TreeGrafter"/>
</dbReference>
<protein>
    <recommendedName>
        <fullName evidence="3">peptidylprolyl isomerase</fullName>
        <ecNumber evidence="3">5.2.1.8</ecNumber>
    </recommendedName>
</protein>
<comment type="similarity">
    <text evidence="2">Belongs to the FKBP-type PPIase family. Tig subfamily.</text>
</comment>
<feature type="region of interest" description="Disordered" evidence="8">
    <location>
        <begin position="1"/>
        <end position="23"/>
    </location>
</feature>